<organism evidence="1">
    <name type="scientific">Tanacetum cinerariifolium</name>
    <name type="common">Dalmatian daisy</name>
    <name type="synonym">Chrysanthemum cinerariifolium</name>
    <dbReference type="NCBI Taxonomy" id="118510"/>
    <lineage>
        <taxon>Eukaryota</taxon>
        <taxon>Viridiplantae</taxon>
        <taxon>Streptophyta</taxon>
        <taxon>Embryophyta</taxon>
        <taxon>Tracheophyta</taxon>
        <taxon>Spermatophyta</taxon>
        <taxon>Magnoliopsida</taxon>
        <taxon>eudicotyledons</taxon>
        <taxon>Gunneridae</taxon>
        <taxon>Pentapetalae</taxon>
        <taxon>asterids</taxon>
        <taxon>campanulids</taxon>
        <taxon>Asterales</taxon>
        <taxon>Asteraceae</taxon>
        <taxon>Asteroideae</taxon>
        <taxon>Anthemideae</taxon>
        <taxon>Anthemidinae</taxon>
        <taxon>Tanacetum</taxon>
    </lineage>
</organism>
<evidence type="ECO:0000313" key="1">
    <source>
        <dbReference type="EMBL" id="GEU94006.1"/>
    </source>
</evidence>
<dbReference type="EMBL" id="BKCJ010010975">
    <property type="protein sequence ID" value="GEU94006.1"/>
    <property type="molecule type" value="Genomic_DNA"/>
</dbReference>
<sequence length="229" mass="26089">MIFMITQSSILKLRNCRVVVNTVRRSTRQTKLPTSLNDFVIEGKVKYGVKKVVSYANLNHENFCFTSGLNKSVEPTCYEEAILDNNWIDGMNAEIEALNKNNTWDITDLPANRKAIVHCLAQYMHSPLKSHLNYALNVLRYLKNALGKGIRILCVFNDCLISWRSKKQNTLSKSSTEAEYGSLSSATCEIIWIQKLLFDLKTKVTVPVDLFCDNKSALQLAVNHVFHER</sequence>
<dbReference type="PANTHER" id="PTHR11439">
    <property type="entry name" value="GAG-POL-RELATED RETROTRANSPOSON"/>
    <property type="match status" value="1"/>
</dbReference>
<protein>
    <submittedName>
        <fullName evidence="1">Ribonuclease H-like domain-containing protein</fullName>
    </submittedName>
</protein>
<dbReference type="CDD" id="cd09272">
    <property type="entry name" value="RNase_HI_RT_Ty1"/>
    <property type="match status" value="1"/>
</dbReference>
<accession>A0A6L2P6L4</accession>
<comment type="caution">
    <text evidence="1">The sequence shown here is derived from an EMBL/GenBank/DDBJ whole genome shotgun (WGS) entry which is preliminary data.</text>
</comment>
<name>A0A6L2P6L4_TANCI</name>
<dbReference type="AlphaFoldDB" id="A0A6L2P6L4"/>
<reference evidence="1" key="1">
    <citation type="journal article" date="2019" name="Sci. Rep.">
        <title>Draft genome of Tanacetum cinerariifolium, the natural source of mosquito coil.</title>
        <authorList>
            <person name="Yamashiro T."/>
            <person name="Shiraishi A."/>
            <person name="Satake H."/>
            <person name="Nakayama K."/>
        </authorList>
    </citation>
    <scope>NUCLEOTIDE SEQUENCE</scope>
</reference>
<dbReference type="PANTHER" id="PTHR11439:SF508">
    <property type="entry name" value="RNA-DIRECTED DNA POLYMERASE"/>
    <property type="match status" value="1"/>
</dbReference>
<gene>
    <name evidence="1" type="ORF">Tci_065984</name>
</gene>
<proteinExistence type="predicted"/>